<dbReference type="InterPro" id="IPR003593">
    <property type="entry name" value="AAA+_ATPase"/>
</dbReference>
<evidence type="ECO:0000256" key="5">
    <source>
        <dbReference type="ARBA" id="ARBA00022741"/>
    </source>
</evidence>
<dbReference type="Gene3D" id="3.40.50.300">
    <property type="entry name" value="P-loop containing nucleotide triphosphate hydrolases"/>
    <property type="match status" value="1"/>
</dbReference>
<dbReference type="InterPro" id="IPR036640">
    <property type="entry name" value="ABC1_TM_sf"/>
</dbReference>
<organism evidence="12 13">
    <name type="scientific">Zymobacter palmae</name>
    <dbReference type="NCBI Taxonomy" id="33074"/>
    <lineage>
        <taxon>Bacteria</taxon>
        <taxon>Pseudomonadati</taxon>
        <taxon>Pseudomonadota</taxon>
        <taxon>Gammaproteobacteria</taxon>
        <taxon>Oceanospirillales</taxon>
        <taxon>Halomonadaceae</taxon>
        <taxon>Zymobacter group</taxon>
        <taxon>Zymobacter</taxon>
    </lineage>
</organism>
<dbReference type="AlphaFoldDB" id="A0A348HDA6"/>
<evidence type="ECO:0000256" key="2">
    <source>
        <dbReference type="ARBA" id="ARBA00022448"/>
    </source>
</evidence>
<feature type="domain" description="ABC transmembrane type-1" evidence="11">
    <location>
        <begin position="24"/>
        <end position="310"/>
    </location>
</feature>
<accession>A0A348HDA6</accession>
<feature type="transmembrane region" description="Helical" evidence="9">
    <location>
        <begin position="59"/>
        <end position="76"/>
    </location>
</feature>
<dbReference type="InterPro" id="IPR039421">
    <property type="entry name" value="Type_1_exporter"/>
</dbReference>
<keyword evidence="13" id="KW-1185">Reference proteome</keyword>
<dbReference type="Proteomes" id="UP000267342">
    <property type="component" value="Chromosome"/>
</dbReference>
<feature type="transmembrane region" description="Helical" evidence="9">
    <location>
        <begin position="130"/>
        <end position="156"/>
    </location>
</feature>
<proteinExistence type="predicted"/>
<keyword evidence="6 12" id="KW-0067">ATP-binding</keyword>
<dbReference type="PANTHER" id="PTHR24221">
    <property type="entry name" value="ATP-BINDING CASSETTE SUB-FAMILY B"/>
    <property type="match status" value="1"/>
</dbReference>
<dbReference type="OrthoDB" id="9806127at2"/>
<sequence length="593" mass="64602">MKGFELIQQLIRLSPTVRSRIRCGVALGVAGGLSTVIGLTCCAYAVGQLAVGLPLAAEFWYWLVGGALGLCGGFMARNLADLITHDASFHLEVVIRKRLAETLAHLPLGEVQGLGAGRLKKIMHDDVKGLHAAVADASPFVGVGVSQPLAALLMLLLVQWKFFIVVCLMMPVIMLCMYMMTRDFATQRERYSTASENINAAVIEFVQGMPVVRTFDGDRVAFRRFSARVEDFTHAVAQWLAASRRSSKANAVFIAPLPTLLLLGLFGVPMLHAGMISLTDLLLALMIGTLPVQAVMPLMFLSNLLNDAKASAHRICQILARPPLPETQFPQTPQRFDIRFEHVSFSYAVQGRGAALTDVSLTIPQGTVCALVGTSGSGKSTLARLIPRFYDVSQGAIRIGGIDLRDIASRTLLQQVAFVFQEPFLIKGSVADNIRLAKPEASDDDVERAARAANAHDFIVNVLEDGYQTQVGERGGRLSGGQRQRITIARAMLSQAPIVILDEATAYIDPENEAEIQAGLARLMRGRTVLIIAHRLSTITQADQIVVLESGRVVEQGRHHALLAKEGRYARIWRHYDATQQWGVNGGRQGEAR</sequence>
<dbReference type="Pfam" id="PF00664">
    <property type="entry name" value="ABC_membrane"/>
    <property type="match status" value="1"/>
</dbReference>
<dbReference type="SUPFAM" id="SSF52540">
    <property type="entry name" value="P-loop containing nucleoside triphosphate hydrolases"/>
    <property type="match status" value="1"/>
</dbReference>
<dbReference type="GO" id="GO:0140359">
    <property type="term" value="F:ABC-type transporter activity"/>
    <property type="evidence" value="ECO:0007669"/>
    <property type="project" value="InterPro"/>
</dbReference>
<dbReference type="FunFam" id="3.40.50.300:FF:000221">
    <property type="entry name" value="Multidrug ABC transporter ATP-binding protein"/>
    <property type="match status" value="1"/>
</dbReference>
<keyword evidence="4 9" id="KW-0812">Transmembrane</keyword>
<evidence type="ECO:0000256" key="6">
    <source>
        <dbReference type="ARBA" id="ARBA00022840"/>
    </source>
</evidence>
<feature type="transmembrane region" description="Helical" evidence="9">
    <location>
        <begin position="21"/>
        <end position="47"/>
    </location>
</feature>
<evidence type="ECO:0000256" key="4">
    <source>
        <dbReference type="ARBA" id="ARBA00022692"/>
    </source>
</evidence>
<dbReference type="PANTHER" id="PTHR24221:SF397">
    <property type="entry name" value="ABC TRANSPORTER, ATP-BINDING TRANSMEMBRANE PROTEIN"/>
    <property type="match status" value="1"/>
</dbReference>
<feature type="transmembrane region" description="Helical" evidence="9">
    <location>
        <begin position="251"/>
        <end position="275"/>
    </location>
</feature>
<dbReference type="InterPro" id="IPR027417">
    <property type="entry name" value="P-loop_NTPase"/>
</dbReference>
<dbReference type="GO" id="GO:0034040">
    <property type="term" value="F:ATPase-coupled lipid transmembrane transporter activity"/>
    <property type="evidence" value="ECO:0007669"/>
    <property type="project" value="TreeGrafter"/>
</dbReference>
<comment type="subcellular location">
    <subcellularLocation>
        <location evidence="1">Cell membrane</location>
        <topology evidence="1">Multi-pass membrane protein</topology>
    </subcellularLocation>
</comment>
<evidence type="ECO:0000256" key="1">
    <source>
        <dbReference type="ARBA" id="ARBA00004651"/>
    </source>
</evidence>
<dbReference type="Pfam" id="PF00005">
    <property type="entry name" value="ABC_tran"/>
    <property type="match status" value="1"/>
</dbReference>
<feature type="domain" description="ABC transporter" evidence="10">
    <location>
        <begin position="338"/>
        <end position="575"/>
    </location>
</feature>
<dbReference type="KEGG" id="zpl:ZBT109_0832"/>
<dbReference type="SUPFAM" id="SSF90123">
    <property type="entry name" value="ABC transporter transmembrane region"/>
    <property type="match status" value="1"/>
</dbReference>
<dbReference type="InterPro" id="IPR017871">
    <property type="entry name" value="ABC_transporter-like_CS"/>
</dbReference>
<evidence type="ECO:0000256" key="9">
    <source>
        <dbReference type="SAM" id="Phobius"/>
    </source>
</evidence>
<evidence type="ECO:0000256" key="8">
    <source>
        <dbReference type="ARBA" id="ARBA00023136"/>
    </source>
</evidence>
<dbReference type="PROSITE" id="PS50893">
    <property type="entry name" value="ABC_TRANSPORTER_2"/>
    <property type="match status" value="1"/>
</dbReference>
<evidence type="ECO:0000256" key="3">
    <source>
        <dbReference type="ARBA" id="ARBA00022475"/>
    </source>
</evidence>
<dbReference type="PROSITE" id="PS00211">
    <property type="entry name" value="ABC_TRANSPORTER_1"/>
    <property type="match status" value="1"/>
</dbReference>
<gene>
    <name evidence="12" type="ORF">ZBT109_0832</name>
</gene>
<dbReference type="STRING" id="1123510.GCA_000620025_01596"/>
<evidence type="ECO:0000313" key="13">
    <source>
        <dbReference type="Proteomes" id="UP000267342"/>
    </source>
</evidence>
<keyword evidence="3" id="KW-1003">Cell membrane</keyword>
<protein>
    <submittedName>
        <fullName evidence="12">ATP-binding cassette, subfamily B, bacterial</fullName>
    </submittedName>
</protein>
<name>A0A348HDA6_9GAMM</name>
<dbReference type="PROSITE" id="PS50929">
    <property type="entry name" value="ABC_TM1F"/>
    <property type="match status" value="1"/>
</dbReference>
<dbReference type="GO" id="GO:0016887">
    <property type="term" value="F:ATP hydrolysis activity"/>
    <property type="evidence" value="ECO:0007669"/>
    <property type="project" value="InterPro"/>
</dbReference>
<evidence type="ECO:0000256" key="7">
    <source>
        <dbReference type="ARBA" id="ARBA00022989"/>
    </source>
</evidence>
<evidence type="ECO:0000259" key="10">
    <source>
        <dbReference type="PROSITE" id="PS50893"/>
    </source>
</evidence>
<reference evidence="12 13" key="1">
    <citation type="submission" date="2018-09" db="EMBL/GenBank/DDBJ databases">
        <title>Zymobacter palmae IAM14233 (=T109) whole genome analysis.</title>
        <authorList>
            <person name="Yanase H."/>
        </authorList>
    </citation>
    <scope>NUCLEOTIDE SEQUENCE [LARGE SCALE GENOMIC DNA]</scope>
    <source>
        <strain evidence="12 13">IAM14233</strain>
    </source>
</reference>
<evidence type="ECO:0000313" key="12">
    <source>
        <dbReference type="EMBL" id="BBG29608.1"/>
    </source>
</evidence>
<dbReference type="InterPro" id="IPR011527">
    <property type="entry name" value="ABC1_TM_dom"/>
</dbReference>
<dbReference type="GO" id="GO:0005524">
    <property type="term" value="F:ATP binding"/>
    <property type="evidence" value="ECO:0007669"/>
    <property type="project" value="UniProtKB-KW"/>
</dbReference>
<keyword evidence="8 9" id="KW-0472">Membrane</keyword>
<dbReference type="SMART" id="SM00382">
    <property type="entry name" value="AAA"/>
    <property type="match status" value="1"/>
</dbReference>
<feature type="transmembrane region" description="Helical" evidence="9">
    <location>
        <begin position="162"/>
        <end position="180"/>
    </location>
</feature>
<keyword evidence="5" id="KW-0547">Nucleotide-binding</keyword>
<feature type="transmembrane region" description="Helical" evidence="9">
    <location>
        <begin position="281"/>
        <end position="305"/>
    </location>
</feature>
<keyword evidence="2" id="KW-0813">Transport</keyword>
<evidence type="ECO:0000259" key="11">
    <source>
        <dbReference type="PROSITE" id="PS50929"/>
    </source>
</evidence>
<dbReference type="GO" id="GO:0005886">
    <property type="term" value="C:plasma membrane"/>
    <property type="evidence" value="ECO:0007669"/>
    <property type="project" value="UniProtKB-SubCell"/>
</dbReference>
<dbReference type="RefSeq" id="WP_027706267.1">
    <property type="nucleotide sequence ID" value="NZ_AP018933.1"/>
</dbReference>
<dbReference type="InterPro" id="IPR003439">
    <property type="entry name" value="ABC_transporter-like_ATP-bd"/>
</dbReference>
<keyword evidence="7 9" id="KW-1133">Transmembrane helix</keyword>
<dbReference type="EMBL" id="AP018933">
    <property type="protein sequence ID" value="BBG29608.1"/>
    <property type="molecule type" value="Genomic_DNA"/>
</dbReference>
<dbReference type="Gene3D" id="1.20.1560.10">
    <property type="entry name" value="ABC transporter type 1, transmembrane domain"/>
    <property type="match status" value="1"/>
</dbReference>